<evidence type="ECO:0000259" key="10">
    <source>
        <dbReference type="SMART" id="SM00977"/>
    </source>
</evidence>
<dbReference type="EMBL" id="BKCG01000003">
    <property type="protein sequence ID" value="GER59420.1"/>
    <property type="molecule type" value="Genomic_DNA"/>
</dbReference>
<dbReference type="Pfam" id="PF11734">
    <property type="entry name" value="TilS_C"/>
    <property type="match status" value="1"/>
</dbReference>
<name>A0A5J4J017_9FLAO</name>
<comment type="catalytic activity">
    <reaction evidence="7 8">
        <text>cytidine(34) in tRNA(Ile2) + L-lysine + ATP = lysidine(34) in tRNA(Ile2) + AMP + diphosphate + H(+)</text>
        <dbReference type="Rhea" id="RHEA:43744"/>
        <dbReference type="Rhea" id="RHEA-COMP:10625"/>
        <dbReference type="Rhea" id="RHEA-COMP:10670"/>
        <dbReference type="ChEBI" id="CHEBI:15378"/>
        <dbReference type="ChEBI" id="CHEBI:30616"/>
        <dbReference type="ChEBI" id="CHEBI:32551"/>
        <dbReference type="ChEBI" id="CHEBI:33019"/>
        <dbReference type="ChEBI" id="CHEBI:82748"/>
        <dbReference type="ChEBI" id="CHEBI:83665"/>
        <dbReference type="ChEBI" id="CHEBI:456215"/>
        <dbReference type="EC" id="6.3.4.19"/>
    </reaction>
</comment>
<dbReference type="SUPFAM" id="SSF56037">
    <property type="entry name" value="PheT/TilS domain"/>
    <property type="match status" value="1"/>
</dbReference>
<evidence type="ECO:0000256" key="4">
    <source>
        <dbReference type="ARBA" id="ARBA00022694"/>
    </source>
</evidence>
<dbReference type="GO" id="GO:0005737">
    <property type="term" value="C:cytoplasm"/>
    <property type="evidence" value="ECO:0007669"/>
    <property type="project" value="UniProtKB-SubCell"/>
</dbReference>
<dbReference type="RefSeq" id="WP_151673707.1">
    <property type="nucleotide sequence ID" value="NZ_BKCG01000003.1"/>
</dbReference>
<keyword evidence="3 8" id="KW-0436">Ligase</keyword>
<dbReference type="SUPFAM" id="SSF52402">
    <property type="entry name" value="Adenine nucleotide alpha hydrolases-like"/>
    <property type="match status" value="1"/>
</dbReference>
<dbReference type="HAMAP" id="MF_01161">
    <property type="entry name" value="tRNA_Ile_lys_synt"/>
    <property type="match status" value="1"/>
</dbReference>
<keyword evidence="5 8" id="KW-0547">Nucleotide-binding</keyword>
<comment type="caution">
    <text evidence="11">The sequence shown here is derived from an EMBL/GenBank/DDBJ whole genome shotgun (WGS) entry which is preliminary data.</text>
</comment>
<evidence type="ECO:0000256" key="8">
    <source>
        <dbReference type="HAMAP-Rule" id="MF_01161"/>
    </source>
</evidence>
<comment type="similarity">
    <text evidence="8">Belongs to the tRNA(Ile)-lysidine synthase family.</text>
</comment>
<dbReference type="EC" id="6.3.4.19" evidence="8"/>
<dbReference type="InterPro" id="IPR012796">
    <property type="entry name" value="Lysidine-tRNA-synth_C"/>
</dbReference>
<comment type="subcellular location">
    <subcellularLocation>
        <location evidence="1 8">Cytoplasm</location>
    </subcellularLocation>
</comment>
<accession>A0A5J4J017</accession>
<dbReference type="PANTHER" id="PTHR43033">
    <property type="entry name" value="TRNA(ILE)-LYSIDINE SYNTHASE-RELATED"/>
    <property type="match status" value="1"/>
</dbReference>
<dbReference type="NCBIfam" id="TIGR02433">
    <property type="entry name" value="lysidine_TilS_C"/>
    <property type="match status" value="1"/>
</dbReference>
<dbReference type="GO" id="GO:0032267">
    <property type="term" value="F:tRNA(Ile)-lysidine synthase activity"/>
    <property type="evidence" value="ECO:0007669"/>
    <property type="project" value="UniProtKB-EC"/>
</dbReference>
<organism evidence="11 12">
    <name type="scientific">Patiriisocius marinus</name>
    <dbReference type="NCBI Taxonomy" id="1397112"/>
    <lineage>
        <taxon>Bacteria</taxon>
        <taxon>Pseudomonadati</taxon>
        <taxon>Bacteroidota</taxon>
        <taxon>Flavobacteriia</taxon>
        <taxon>Flavobacteriales</taxon>
        <taxon>Flavobacteriaceae</taxon>
        <taxon>Patiriisocius</taxon>
    </lineage>
</organism>
<keyword evidence="12" id="KW-1185">Reference proteome</keyword>
<comment type="domain">
    <text evidence="8">The N-terminal region contains the highly conserved SGGXDS motif, predicted to be a P-loop motif involved in ATP binding.</text>
</comment>
<dbReference type="GO" id="GO:0006400">
    <property type="term" value="P:tRNA modification"/>
    <property type="evidence" value="ECO:0007669"/>
    <property type="project" value="UniProtKB-UniRule"/>
</dbReference>
<dbReference type="Proteomes" id="UP000326509">
    <property type="component" value="Unassembled WGS sequence"/>
</dbReference>
<evidence type="ECO:0000256" key="5">
    <source>
        <dbReference type="ARBA" id="ARBA00022741"/>
    </source>
</evidence>
<dbReference type="Gene3D" id="3.40.50.620">
    <property type="entry name" value="HUPs"/>
    <property type="match status" value="1"/>
</dbReference>
<evidence type="ECO:0000313" key="11">
    <source>
        <dbReference type="EMBL" id="GER59420.1"/>
    </source>
</evidence>
<dbReference type="NCBIfam" id="TIGR02432">
    <property type="entry name" value="lysidine_TilS_N"/>
    <property type="match status" value="1"/>
</dbReference>
<evidence type="ECO:0000256" key="9">
    <source>
        <dbReference type="SAM" id="Phobius"/>
    </source>
</evidence>
<protein>
    <recommendedName>
        <fullName evidence="8">tRNA(Ile)-lysidine synthase</fullName>
        <ecNumber evidence="8">6.3.4.19</ecNumber>
    </recommendedName>
    <alternativeName>
        <fullName evidence="8">tRNA(Ile)-2-lysyl-cytidine synthase</fullName>
    </alternativeName>
    <alternativeName>
        <fullName evidence="8">tRNA(Ile)-lysidine synthetase</fullName>
    </alternativeName>
</protein>
<evidence type="ECO:0000256" key="6">
    <source>
        <dbReference type="ARBA" id="ARBA00022840"/>
    </source>
</evidence>
<evidence type="ECO:0000256" key="7">
    <source>
        <dbReference type="ARBA" id="ARBA00048539"/>
    </source>
</evidence>
<dbReference type="Pfam" id="PF01171">
    <property type="entry name" value="ATP_bind_3"/>
    <property type="match status" value="1"/>
</dbReference>
<comment type="function">
    <text evidence="8">Ligates lysine onto the cytidine present at position 34 of the AUA codon-specific tRNA(Ile) that contains the anticodon CAU, in an ATP-dependent manner. Cytidine is converted to lysidine, thus changing the amino acid specificity of the tRNA from methionine to isoleucine.</text>
</comment>
<keyword evidence="6 8" id="KW-0067">ATP-binding</keyword>
<feature type="binding site" evidence="8">
    <location>
        <begin position="26"/>
        <end position="31"/>
    </location>
    <ligand>
        <name>ATP</name>
        <dbReference type="ChEBI" id="CHEBI:30616"/>
    </ligand>
</feature>
<gene>
    <name evidence="8 11" type="primary">tilS</name>
    <name evidence="11" type="ORF">ULMA_15280</name>
</gene>
<dbReference type="AlphaFoldDB" id="A0A5J4J017"/>
<keyword evidence="4 8" id="KW-0819">tRNA processing</keyword>
<keyword evidence="9" id="KW-1133">Transmembrane helix</keyword>
<dbReference type="OrthoDB" id="9807403at2"/>
<sequence>MINQFQSHLSKTFPDLKNQKILLAFSGGLDSTVLLTLLHQLGYNVAAAHCNFSLRNMESDEDEIFVKTYCKKLGIPIYIETFDTKTFANDQKQSTQMAARTLRYTWFEELMEKESFDVLATAHHADDDLETFLINLSRGTGLRGLIGIPETNNRIIRPLLPFSRAEILSWAKIEQLHWREDSSNSSRAYTRNQLRLDVIPNLKKSKKRFLESFKTTKEHLIKSQALVEDYLSLVYNLIITQREDGYQISIDKLKELPNTEALLYELLAPFGFTDHKAVLDILNAQAGKYVISPSHRLLKDRNSLILTENVIKEPNKCHWIKKNQKNINNPLNISLTPTNKMGLTNLSTIYVDSEYLTFPLCVRKWQQGDVFQPFGMKGNKKLSKFFKDEKLSLAAKEALWILTSDDKIVWVIGYRADDRFKVSEKTKSILKIKISE</sequence>
<dbReference type="InterPro" id="IPR012094">
    <property type="entry name" value="tRNA_Ile_lys_synt"/>
</dbReference>
<dbReference type="PANTHER" id="PTHR43033:SF1">
    <property type="entry name" value="TRNA(ILE)-LYSIDINE SYNTHASE-RELATED"/>
    <property type="match status" value="1"/>
</dbReference>
<keyword evidence="9" id="KW-0812">Transmembrane</keyword>
<dbReference type="InterPro" id="IPR012795">
    <property type="entry name" value="tRNA_Ile_lys_synt_N"/>
</dbReference>
<evidence type="ECO:0000256" key="2">
    <source>
        <dbReference type="ARBA" id="ARBA00022490"/>
    </source>
</evidence>
<dbReference type="InterPro" id="IPR011063">
    <property type="entry name" value="TilS/TtcA_N"/>
</dbReference>
<keyword evidence="2 8" id="KW-0963">Cytoplasm</keyword>
<feature type="transmembrane region" description="Helical" evidence="9">
    <location>
        <begin position="21"/>
        <end position="43"/>
    </location>
</feature>
<dbReference type="InterPro" id="IPR014729">
    <property type="entry name" value="Rossmann-like_a/b/a_fold"/>
</dbReference>
<keyword evidence="9" id="KW-0472">Membrane</keyword>
<dbReference type="SMART" id="SM00977">
    <property type="entry name" value="TilS_C"/>
    <property type="match status" value="1"/>
</dbReference>
<evidence type="ECO:0000313" key="12">
    <source>
        <dbReference type="Proteomes" id="UP000326509"/>
    </source>
</evidence>
<evidence type="ECO:0000256" key="1">
    <source>
        <dbReference type="ARBA" id="ARBA00004496"/>
    </source>
</evidence>
<feature type="domain" description="Lysidine-tRNA(Ile) synthetase C-terminal" evidence="10">
    <location>
        <begin position="360"/>
        <end position="432"/>
    </location>
</feature>
<dbReference type="GO" id="GO:0005524">
    <property type="term" value="F:ATP binding"/>
    <property type="evidence" value="ECO:0007669"/>
    <property type="project" value="UniProtKB-UniRule"/>
</dbReference>
<dbReference type="CDD" id="cd01992">
    <property type="entry name" value="TilS_N"/>
    <property type="match status" value="1"/>
</dbReference>
<reference evidence="11 12" key="1">
    <citation type="submission" date="2019-08" db="EMBL/GenBank/DDBJ databases">
        <title>Draft genome sequence of Ulvibacter marinus type strain NBRC 109484.</title>
        <authorList>
            <person name="Kawano K."/>
            <person name="Ushijima N."/>
            <person name="Kihara M."/>
            <person name="Itoh H."/>
        </authorList>
    </citation>
    <scope>NUCLEOTIDE SEQUENCE [LARGE SCALE GENOMIC DNA]</scope>
    <source>
        <strain evidence="11 12">NBRC 109484</strain>
    </source>
</reference>
<evidence type="ECO:0000256" key="3">
    <source>
        <dbReference type="ARBA" id="ARBA00022598"/>
    </source>
</evidence>
<proteinExistence type="inferred from homology"/>